<keyword evidence="1" id="KW-0812">Transmembrane</keyword>
<evidence type="ECO:0000256" key="1">
    <source>
        <dbReference type="SAM" id="Phobius"/>
    </source>
</evidence>
<protein>
    <submittedName>
        <fullName evidence="2">Uncharacterized protein</fullName>
    </submittedName>
</protein>
<keyword evidence="1" id="KW-1133">Transmembrane helix</keyword>
<accession>A0A2T4CD13</accession>
<keyword evidence="1" id="KW-0472">Membrane</keyword>
<evidence type="ECO:0000313" key="3">
    <source>
        <dbReference type="Proteomes" id="UP000240760"/>
    </source>
</evidence>
<evidence type="ECO:0000313" key="2">
    <source>
        <dbReference type="EMBL" id="PTB79424.1"/>
    </source>
</evidence>
<dbReference type="EMBL" id="KZ679128">
    <property type="protein sequence ID" value="PTB79424.1"/>
    <property type="molecule type" value="Genomic_DNA"/>
</dbReference>
<feature type="transmembrane region" description="Helical" evidence="1">
    <location>
        <begin position="39"/>
        <end position="61"/>
    </location>
</feature>
<name>A0A2T4CD13_TRILO</name>
<sequence>MDLMVSWDSGGRCMENRTAALLGGRRMGFYTLLPFISTYIFRFCFCILPFFFSSLLLSFLFDTSFSHNAALCTVITVD</sequence>
<organism evidence="2 3">
    <name type="scientific">Trichoderma longibrachiatum ATCC 18648</name>
    <dbReference type="NCBI Taxonomy" id="983965"/>
    <lineage>
        <taxon>Eukaryota</taxon>
        <taxon>Fungi</taxon>
        <taxon>Dikarya</taxon>
        <taxon>Ascomycota</taxon>
        <taxon>Pezizomycotina</taxon>
        <taxon>Sordariomycetes</taxon>
        <taxon>Hypocreomycetidae</taxon>
        <taxon>Hypocreales</taxon>
        <taxon>Hypocreaceae</taxon>
        <taxon>Trichoderma</taxon>
    </lineage>
</organism>
<proteinExistence type="predicted"/>
<keyword evidence="3" id="KW-1185">Reference proteome</keyword>
<dbReference type="Proteomes" id="UP000240760">
    <property type="component" value="Unassembled WGS sequence"/>
</dbReference>
<dbReference type="AlphaFoldDB" id="A0A2T4CD13"/>
<reference evidence="2 3" key="1">
    <citation type="submission" date="2016-07" db="EMBL/GenBank/DDBJ databases">
        <title>Multiple horizontal gene transfer events from other fungi enriched the ability of initially mycotrophic Trichoderma (Ascomycota) to feed on dead plant biomass.</title>
        <authorList>
            <consortium name="DOE Joint Genome Institute"/>
            <person name="Aerts A."/>
            <person name="Atanasova L."/>
            <person name="Chenthamara K."/>
            <person name="Zhang J."/>
            <person name="Grujic M."/>
            <person name="Henrissat B."/>
            <person name="Kuo A."/>
            <person name="Salamov A."/>
            <person name="Lipzen A."/>
            <person name="Labutti K."/>
            <person name="Barry K."/>
            <person name="Miao Y."/>
            <person name="Rahimi M.J."/>
            <person name="Shen Q."/>
            <person name="Grigoriev I.V."/>
            <person name="Kubicek C.P."/>
            <person name="Druzhinina I.S."/>
        </authorList>
    </citation>
    <scope>NUCLEOTIDE SEQUENCE [LARGE SCALE GENOMIC DNA]</scope>
    <source>
        <strain evidence="2 3">ATCC 18648</strain>
    </source>
</reference>
<gene>
    <name evidence="2" type="ORF">M440DRAFT_1169562</name>
</gene>